<organism evidence="2 3">
    <name type="scientific">Streptococcus downei MFe28</name>
    <dbReference type="NCBI Taxonomy" id="764290"/>
    <lineage>
        <taxon>Bacteria</taxon>
        <taxon>Bacillati</taxon>
        <taxon>Bacillota</taxon>
        <taxon>Bacilli</taxon>
        <taxon>Lactobacillales</taxon>
        <taxon>Streptococcaceae</taxon>
        <taxon>Streptococcus</taxon>
    </lineage>
</organism>
<feature type="transmembrane region" description="Helical" evidence="1">
    <location>
        <begin position="35"/>
        <end position="52"/>
    </location>
</feature>
<accession>A0A380JEJ0</accession>
<sequence>MKLWTNLKNSISLESGYDELQKEIFNEFDARAYRLGRLISALPNFIFFLLIFKWPLASAIGFFTTYIIQAFFQLRLERQKIRRLRQLQLDKVYIEDVEYHATLRKWKMGATIFGASISALFTPVMILTYSLLRGQSFLASLFSA</sequence>
<name>A0A380JEJ0_STRDO</name>
<keyword evidence="1" id="KW-1133">Transmembrane helix</keyword>
<dbReference type="RefSeq" id="WP_002998179.1">
    <property type="nucleotide sequence ID" value="NZ_UHFA01000002.1"/>
</dbReference>
<evidence type="ECO:0000256" key="1">
    <source>
        <dbReference type="SAM" id="Phobius"/>
    </source>
</evidence>
<feature type="transmembrane region" description="Helical" evidence="1">
    <location>
        <begin position="112"/>
        <end position="132"/>
    </location>
</feature>
<feature type="transmembrane region" description="Helical" evidence="1">
    <location>
        <begin position="58"/>
        <end position="76"/>
    </location>
</feature>
<reference evidence="2 3" key="1">
    <citation type="submission" date="2018-06" db="EMBL/GenBank/DDBJ databases">
        <authorList>
            <consortium name="Pathogen Informatics"/>
            <person name="Doyle S."/>
        </authorList>
    </citation>
    <scope>NUCLEOTIDE SEQUENCE [LARGE SCALE GENOMIC DNA]</scope>
    <source>
        <strain evidence="3">NCTC 11391</strain>
    </source>
</reference>
<keyword evidence="3" id="KW-1185">Reference proteome</keyword>
<keyword evidence="1" id="KW-0812">Transmembrane</keyword>
<evidence type="ECO:0000313" key="2">
    <source>
        <dbReference type="EMBL" id="SUN36557.1"/>
    </source>
</evidence>
<protein>
    <submittedName>
        <fullName evidence="2">Uncharacterized protein</fullName>
    </submittedName>
</protein>
<evidence type="ECO:0000313" key="3">
    <source>
        <dbReference type="Proteomes" id="UP000254082"/>
    </source>
</evidence>
<proteinExistence type="predicted"/>
<dbReference type="AlphaFoldDB" id="A0A380JEJ0"/>
<dbReference type="EMBL" id="UHFA01000002">
    <property type="protein sequence ID" value="SUN36557.1"/>
    <property type="molecule type" value="Genomic_DNA"/>
</dbReference>
<dbReference type="Proteomes" id="UP000254082">
    <property type="component" value="Unassembled WGS sequence"/>
</dbReference>
<gene>
    <name evidence="2" type="ORF">NCTC11391_01554</name>
</gene>
<keyword evidence="1" id="KW-0472">Membrane</keyword>